<feature type="region of interest" description="Disordered" evidence="2">
    <location>
        <begin position="1094"/>
        <end position="1141"/>
    </location>
</feature>
<dbReference type="GO" id="GO:0032259">
    <property type="term" value="P:methylation"/>
    <property type="evidence" value="ECO:0007669"/>
    <property type="project" value="UniProtKB-KW"/>
</dbReference>
<keyword evidence="1" id="KW-0175">Coiled coil</keyword>
<evidence type="ECO:0000313" key="5">
    <source>
        <dbReference type="Proteomes" id="UP000042997"/>
    </source>
</evidence>
<feature type="region of interest" description="Disordered" evidence="2">
    <location>
        <begin position="2868"/>
        <end position="2892"/>
    </location>
</feature>
<dbReference type="InterPro" id="IPR027417">
    <property type="entry name" value="P-loop_NTPase"/>
</dbReference>
<dbReference type="PROSITE" id="PS51192">
    <property type="entry name" value="HELICASE_ATP_BIND_1"/>
    <property type="match status" value="1"/>
</dbReference>
<dbReference type="Pfam" id="PF00271">
    <property type="entry name" value="Helicase_C"/>
    <property type="match status" value="1"/>
</dbReference>
<dbReference type="SMART" id="SM00490">
    <property type="entry name" value="HELICc"/>
    <property type="match status" value="1"/>
</dbReference>
<feature type="compositionally biased region" description="Basic and acidic residues" evidence="2">
    <location>
        <begin position="1"/>
        <end position="14"/>
    </location>
</feature>
<dbReference type="InterPro" id="IPR029063">
    <property type="entry name" value="SAM-dependent_MTases_sf"/>
</dbReference>
<evidence type="ECO:0000256" key="2">
    <source>
        <dbReference type="SAM" id="MobiDB-lite"/>
    </source>
</evidence>
<dbReference type="Gene3D" id="3.40.50.150">
    <property type="entry name" value="Vaccinia Virus protein VP39"/>
    <property type="match status" value="1"/>
</dbReference>
<feature type="region of interest" description="Disordered" evidence="2">
    <location>
        <begin position="1"/>
        <end position="76"/>
    </location>
</feature>
<dbReference type="InterPro" id="IPR014001">
    <property type="entry name" value="Helicase_ATP-bd"/>
</dbReference>
<reference evidence="4 5" key="1">
    <citation type="journal article" date="2014" name="Genome Announc.">
        <title>Draft Genome Sequence of Propane- and Butane-Oxidizing Actinobacterium Rhodococcus ruber IEGM 231.</title>
        <authorList>
            <person name="Ivshina I.B."/>
            <person name="Kuyukina M.S."/>
            <person name="Krivoruchko A.V."/>
            <person name="Barbe V."/>
            <person name="Fischer C."/>
        </authorList>
    </citation>
    <scope>NUCLEOTIDE SEQUENCE [LARGE SCALE GENOMIC DNA]</scope>
</reference>
<dbReference type="Proteomes" id="UP000042997">
    <property type="component" value="Unassembled WGS sequence"/>
</dbReference>
<feature type="coiled-coil region" evidence="1">
    <location>
        <begin position="2151"/>
        <end position="2197"/>
    </location>
</feature>
<feature type="domain" description="Helicase ATP-binding" evidence="3">
    <location>
        <begin position="2042"/>
        <end position="2299"/>
    </location>
</feature>
<dbReference type="PANTHER" id="PTHR41313:SF1">
    <property type="entry name" value="DNA METHYLASE ADENINE-SPECIFIC DOMAIN-CONTAINING PROTEIN"/>
    <property type="match status" value="1"/>
</dbReference>
<keyword evidence="4" id="KW-0489">Methyltransferase</keyword>
<feature type="region of interest" description="Disordered" evidence="2">
    <location>
        <begin position="938"/>
        <end position="964"/>
    </location>
</feature>
<gene>
    <name evidence="4" type="ORF">RHRU231_690016</name>
</gene>
<feature type="region of interest" description="Disordered" evidence="2">
    <location>
        <begin position="237"/>
        <end position="272"/>
    </location>
</feature>
<dbReference type="SUPFAM" id="SSF53335">
    <property type="entry name" value="S-adenosyl-L-methionine-dependent methyltransferases"/>
    <property type="match status" value="1"/>
</dbReference>
<dbReference type="GO" id="GO:0016787">
    <property type="term" value="F:hydrolase activity"/>
    <property type="evidence" value="ECO:0007669"/>
    <property type="project" value="InterPro"/>
</dbReference>
<dbReference type="InterPro" id="IPR006935">
    <property type="entry name" value="Helicase/UvrB_N"/>
</dbReference>
<dbReference type="SMART" id="SM00487">
    <property type="entry name" value="DEXDc"/>
    <property type="match status" value="1"/>
</dbReference>
<dbReference type="InterPro" id="IPR001650">
    <property type="entry name" value="Helicase_C-like"/>
</dbReference>
<feature type="compositionally biased region" description="Basic and acidic residues" evidence="2">
    <location>
        <begin position="2868"/>
        <end position="2886"/>
    </location>
</feature>
<dbReference type="Gene3D" id="3.40.50.300">
    <property type="entry name" value="P-loop containing nucleotide triphosphate hydrolases"/>
    <property type="match status" value="2"/>
</dbReference>
<dbReference type="SUPFAM" id="SSF52540">
    <property type="entry name" value="P-loop containing nucleoside triphosphate hydrolases"/>
    <property type="match status" value="2"/>
</dbReference>
<dbReference type="GO" id="GO:0003677">
    <property type="term" value="F:DNA binding"/>
    <property type="evidence" value="ECO:0007669"/>
    <property type="project" value="InterPro"/>
</dbReference>
<dbReference type="EMBL" id="CCSD01000082">
    <property type="protein sequence ID" value="CDZ90304.1"/>
    <property type="molecule type" value="Genomic_DNA"/>
</dbReference>
<sequence>MADAGREAEPDRGAGGRARLAGQASVVPGAGTGTNRAADRGQPAGADDLPRSARGRAGGDDRGRDAAQPAAGPGSAVLTQAQWAQVRDEFVDLELLGRKLTKSLDAAKKALATAQERGLDSGIRANAENVVSLTERLERIRGQWRELRGRENQLRTELHILGIDPESVPRQVVREVAAAQPVWREYPATRRQLRALERLARETDMPFVVEETITKGQAHDLIASLLAGDIPQAQFPDRPAGPMFLPAATPAEPAAPGTAPALEPPPAETPQPVIDPVAEVERRLLERLAEPDPEADAAANPEINTAAQFFSWADGHFKVKAQVALADLMTDRASLTDEMFVVCRSILADPKRWGELGHRAAEAYWQAQTGESVQHPVTAEVTDTIVDARAREDRAVAEDFLDTTQVVLDAQEPAELETAEQRSEHVDAVLDGIDQAATVEVEQWWARGRAAYDPDDPLTLPQPDTDPQVAAAIKAVRGRRARDEIRAQWFAGVEQGRREATAAQRQALIAEVSVDPRLIAKVEGRRPDYLPAVARDDAKSLIADAARAGSPLRQAAAKVLLEHHPLPAELYERAYAEWDRLHGPELTWDQDIAGEWTAWMTLQLRRDPLVGSWAGLPMWSRTDLIEFGIETAFAVMAEERPDLIAATAGIPIERLAAELRGNIIPNLPQPEVSDVSAGFVATGEFRQLRLRDYVESRVQHYTIRGWAYTLDGGGTSTTAGHNPRVAIGALLDARTKPIPEWIERIYRPYAQARATVVTRAIAYARNNEFYHAAARADLLWKYDESGTFVAAHSLLEDVRRGIIEQLRSDVPAEVDLLESLGIDLEWTLGHDVDPTVLREIRAAGDDLYSLTPTDLTFAGAGDVIVGDPDGRHVTIRSGWAPNSSDHITYVDRQPRPELTMRDAIADARAVLAADPQAEQLDPERTTGVEAELGTGTEAEAEVDTHDQPTIETEQPQVGEEAPSSPRVLAPAVEDTGAVIFEAVESAPPEPSAPPGPDTAAASWVLTDRPMLGHIGPIAAPTPAPEPELAPEPEAVAEPIEAAADADELVVPDTEYGEPLTSRLWRNGGLVKVRKESGGYVYLSPDTAAQYAAADASAEPQTTVEQPQRETTAAAAVERPEAVAETGEPVPQTGGDQAHPDTDFAAAAPVVRPAPPTAAAQDFALGTEVLVPTGAKARVRANIAALRLVRELDEQQRPAIADEQAVLARWSGWGAVPEVFDNRAKILAQWGDEHGELLDLLGEKGFAQARQTTLNAHYTDPAIVAELWRAAARAGLPDGALVLEPGCGAGHFVGTAPASVRMVGVEIEPVSAKIAHYLYPSQQIRNHGFERNFAPEATFTGAIGNVPFGKFSPVDPIHNPSGLAIHNHFIAKSLALTAPGGYVAVVTSMFTSDAKRADQRAAITAKGDLIGAVRLPTGAFDRQAGTAVVTDVLIFRRREDGATPTEDTLDWATPAVQVAAIDAKTGEPARTWINPYFAKYPDRVLGTLTVGNGMYAGGSLRVTPHPGAALAEQLRAQLDPLVDRAVARGLGFTAPAPDPVQVEAFTTPGLRTGAGLDSNEVLPGAMRFHEAENRFEQFTLGRGWAEVGCRGKDLAEQWKVLIALGETVMELSEASRSRTHTVADRDVIRGRLNSLYDGYVRRWGPLNRFKLTDPTPLSDEKIAARLDKAITEWRLKTGRDEAIADGLDPRDAGPFEGSIPDEVLEELREKAAEQPQPRRYSAHLQGAIARDPRLGMVLAIENFQSRFDGTEAVATKTAIFTEDTTPFKDKSTGAADLDEALAICFDELGHISPHRVAELLNLSVEDTVEGAQGRIYPSLHTDRQWELATVALSGQVRGKLALAQVKAATDPRYAPLVQALESVVPADVDPADIGVRIGATWVPIEDYRAFLIQEFGLRPDRLTVEHDQVSGSWEISTDQKSRHEFSSGYPDKYGTGRLPGVKMFELLANNKPIQVTKTADELERSPKPRFHVRLTEQAHASAGALAERFEKWLWEDGDRYLRLAATFNERYNSFVKPVHDGHSKTFPGLNPKYTPYDYQAAAVQRFLHDETILLDHVVGAGKTLTITASCMEAARLGQIRQPWIVVPNHLLAQWSVEARDAYPNANILVASELDGRDDRQRFVGQSAVGHWDLVIVPQSVFGKIAMRREAQIEYLDSEIAELRQALDAANSQGAEFTVKQIENAIKAAEGRIEKIIDAKATDDGLTFEQSGCDFLFVDEAHDYKNLTRPSNSADLSVPTGSQRATDLEMKAKYLREQARARGAEQGMPHAPAKAIAFATGTPITNSLSEIWVMTKYLRPDLLHAAGLGRIDNWAGTFAKPVSVAEMNTTATRIQMKTRMAEYANVPQLVAMFDQFRDVVTADRIPVRLPTLDGGTPQIVEFDMGPDAVDAMADLDVRIATIQGDRMDLDNSLKIATDGRNLTMHPSLANLAPPEPEHSRIEHAAELIWQVHTDHADLRIPADKYGPEMTGVFQLVFCDRGTPKAGAGPRARNLYTELRDALVARGMQPEEIAFMHDYEGPKAKARLIEACADGRIRVLLTSTKKGGTGLNVQRALKQMINLDPAWTAADMEQRLGRIIRQGNVHQSVRVVNMVARRSFDAMMYQYVARKSNFVAMIRKADVPPTMEDLGGDLTVSWAQSKAAATGDPVFVAQVEADQQVADLEARRDAVLNANAARSAAIRALSKSITTDENRLPEVRAMVDKLAAWNSIDDRAKKIWHFPHAAIPDSETADLADALRGALIRLEEEVTRSNDEVVFGAIGGVPLTLGYTQVIGQFYLCVGEEIAWYDRDRFLNAVEKASGAQGMLTTLRNLAEKATRQVPAIEARIEHNRGRLADAEAEPGLAFTATAELDAAKLRAEELRLEVNARENSPDALRRTRDEHERRAADGQYPQWTLDLNPTDAWAEHRNMSKSDLIASVPERMSVARQEWLDGAEIREANRKADPWVALDETEALWQYGFDSGSGRPGARVYWDDRQWHLEAWDGDGTIDRDAVNTRGEAFSLGTRVVETFAADQEIPREAIHQAGIERRERLDNAASPTTVEPTAAVVEPTDAIVEPTETISAATGTFELDDTLAHGLRAAGDVRPLHKFNPHGTRPHQQQHIDPTRQYEAEYGGGYEEDGRAV</sequence>
<dbReference type="GO" id="GO:0008168">
    <property type="term" value="F:methyltransferase activity"/>
    <property type="evidence" value="ECO:0007669"/>
    <property type="project" value="UniProtKB-KW"/>
</dbReference>
<accession>A0A098BNI7</accession>
<protein>
    <submittedName>
        <fullName evidence="4">Putative methylase</fullName>
    </submittedName>
</protein>
<dbReference type="Pfam" id="PF04851">
    <property type="entry name" value="ResIII"/>
    <property type="match status" value="1"/>
</dbReference>
<organism evidence="4 5">
    <name type="scientific">Rhodococcus ruber</name>
    <dbReference type="NCBI Taxonomy" id="1830"/>
    <lineage>
        <taxon>Bacteria</taxon>
        <taxon>Bacillati</taxon>
        <taxon>Actinomycetota</taxon>
        <taxon>Actinomycetes</taxon>
        <taxon>Mycobacteriales</taxon>
        <taxon>Nocardiaceae</taxon>
        <taxon>Rhodococcus</taxon>
    </lineage>
</organism>
<dbReference type="GO" id="GO:0005524">
    <property type="term" value="F:ATP binding"/>
    <property type="evidence" value="ECO:0007669"/>
    <property type="project" value="InterPro"/>
</dbReference>
<dbReference type="InterPro" id="IPR052933">
    <property type="entry name" value="DNA_Protect_Modify"/>
</dbReference>
<evidence type="ECO:0000313" key="4">
    <source>
        <dbReference type="EMBL" id="CDZ90304.1"/>
    </source>
</evidence>
<proteinExistence type="predicted"/>
<name>A0A098BNI7_9NOCA</name>
<evidence type="ECO:0000256" key="1">
    <source>
        <dbReference type="SAM" id="Coils"/>
    </source>
</evidence>
<feature type="compositionally biased region" description="Low complexity" evidence="2">
    <location>
        <begin position="246"/>
        <end position="261"/>
    </location>
</feature>
<evidence type="ECO:0000259" key="3">
    <source>
        <dbReference type="PROSITE" id="PS51192"/>
    </source>
</evidence>
<dbReference type="PANTHER" id="PTHR41313">
    <property type="entry name" value="ADENINE-SPECIFIC METHYLTRANSFERASE"/>
    <property type="match status" value="1"/>
</dbReference>
<keyword evidence="4" id="KW-0808">Transferase</keyword>